<dbReference type="RefSeq" id="WP_205159133.1">
    <property type="nucleotide sequence ID" value="NZ_JAFEUM010000006.1"/>
</dbReference>
<keyword evidence="4" id="KW-1185">Reference proteome</keyword>
<dbReference type="EMBL" id="JAFEUM010000006">
    <property type="protein sequence ID" value="MBM7037615.1"/>
    <property type="molecule type" value="Genomic_DNA"/>
</dbReference>
<protein>
    <recommendedName>
        <fullName evidence="1">Ubiquinone biosynthesis accessory factor UbiJ</fullName>
    </recommendedName>
</protein>
<evidence type="ECO:0000313" key="3">
    <source>
        <dbReference type="EMBL" id="MBM7037615.1"/>
    </source>
</evidence>
<name>A0ABS2HJD2_9VIBR</name>
<dbReference type="Proteomes" id="UP000809621">
    <property type="component" value="Unassembled WGS sequence"/>
</dbReference>
<comment type="function">
    <text evidence="1">Required for ubiquinone (coenzyme Q) biosynthesis. Binds hydrophobic ubiquinone biosynthetic intermediates via its SCP2 domain and is essential for the stability of the Ubi complex. May constitute a docking platform where Ubi enzymes assemble and access their SCP2-bound polyprenyl substrates.</text>
</comment>
<comment type="subcellular location">
    <subcellularLocation>
        <location evidence="1">Cytoplasm</location>
    </subcellularLocation>
</comment>
<evidence type="ECO:0000256" key="1">
    <source>
        <dbReference type="HAMAP-Rule" id="MF_02215"/>
    </source>
</evidence>
<dbReference type="HAMAP" id="MF_02215">
    <property type="entry name" value="UbiJ"/>
    <property type="match status" value="1"/>
</dbReference>
<gene>
    <name evidence="1" type="primary">ubiJ</name>
    <name evidence="3" type="ORF">JQC93_14485</name>
</gene>
<dbReference type="Pfam" id="PF02036">
    <property type="entry name" value="SCP2"/>
    <property type="match status" value="1"/>
</dbReference>
<evidence type="ECO:0000313" key="4">
    <source>
        <dbReference type="Proteomes" id="UP000809621"/>
    </source>
</evidence>
<proteinExistence type="inferred from homology"/>
<sequence>MSIQRELDAMVTAVIETGLNLVIKQQSDAQISLTRLKGKVLKLHLQEINKSLYFVFSQQVDVLAQFEGEADCSLGLSVSTLGLIRDKAQLTQLIKQDKLTLEGDLAVAQAFAQLLQDSKPDVEEWMSKYTGDIVAHTVVSSAKGAAAFVVDRAKRSQRHVGLAITEEWKIAPPALELAYFCDQVDATHQQMVQLEQRLQRLSDSVSAKDAS</sequence>
<dbReference type="SUPFAM" id="SSF55718">
    <property type="entry name" value="SCP-like"/>
    <property type="match status" value="1"/>
</dbReference>
<dbReference type="InterPro" id="IPR038989">
    <property type="entry name" value="UbiJ"/>
</dbReference>
<reference evidence="3 4" key="1">
    <citation type="submission" date="2021-02" db="EMBL/GenBank/DDBJ databases">
        <authorList>
            <person name="Park J.-S."/>
        </authorList>
    </citation>
    <scope>NUCLEOTIDE SEQUENCE [LARGE SCALE GENOMIC DNA]</scope>
    <source>
        <strain evidence="3 4">188UL20-2</strain>
    </source>
</reference>
<feature type="domain" description="SCP2" evidence="2">
    <location>
        <begin position="19"/>
        <end position="116"/>
    </location>
</feature>
<comment type="caution">
    <text evidence="3">The sequence shown here is derived from an EMBL/GenBank/DDBJ whole genome shotgun (WGS) entry which is preliminary data.</text>
</comment>
<comment type="similarity">
    <text evidence="1">Belongs to the UbiJ family.</text>
</comment>
<keyword evidence="1" id="KW-0831">Ubiquinone biosynthesis</keyword>
<dbReference type="PANTHER" id="PTHR38693">
    <property type="entry name" value="UBIQUINONE BIOSYNTHESIS PROTEIN UBIJ"/>
    <property type="match status" value="1"/>
</dbReference>
<evidence type="ECO:0000259" key="2">
    <source>
        <dbReference type="Pfam" id="PF02036"/>
    </source>
</evidence>
<organism evidence="3 4">
    <name type="scientific">Vibrio ulleungensis</name>
    <dbReference type="NCBI Taxonomy" id="2807619"/>
    <lineage>
        <taxon>Bacteria</taxon>
        <taxon>Pseudomonadati</taxon>
        <taxon>Pseudomonadota</taxon>
        <taxon>Gammaproteobacteria</taxon>
        <taxon>Vibrionales</taxon>
        <taxon>Vibrionaceae</taxon>
        <taxon>Vibrio</taxon>
    </lineage>
</organism>
<dbReference type="InterPro" id="IPR003033">
    <property type="entry name" value="SCP2_sterol-bd_dom"/>
</dbReference>
<dbReference type="PANTHER" id="PTHR38693:SF1">
    <property type="entry name" value="UBIQUINONE BIOSYNTHESIS ACCESSORY FACTOR UBIJ"/>
    <property type="match status" value="1"/>
</dbReference>
<comment type="pathway">
    <text evidence="1">Cofactor biosynthesis; ubiquinone biosynthesis.</text>
</comment>
<keyword evidence="1" id="KW-0963">Cytoplasm</keyword>
<dbReference type="InterPro" id="IPR036527">
    <property type="entry name" value="SCP2_sterol-bd_dom_sf"/>
</dbReference>
<accession>A0ABS2HJD2</accession>